<sequence>MKKIAIYLGLVIVLFGGLYGLNVLSQDNSTDNVYGIAVSKLHPETAKLLDDPNYQNIVLPDELDAKIKSNEGTFVYFFSSTCSYCKATTPKLMPIAKEAGVTPLQFNLLEFEEGWKKYNIEATPTLVYYKDGKEVERMVGGYAESANEGNTADMFKAFFNKHKA</sequence>
<dbReference type="InterPro" id="IPR050620">
    <property type="entry name" value="Thioredoxin_H-type-like"/>
</dbReference>
<evidence type="ECO:0000313" key="2">
    <source>
        <dbReference type="EMBL" id="MFC7751379.1"/>
    </source>
</evidence>
<dbReference type="EMBL" id="JBHTGQ010000041">
    <property type="protein sequence ID" value="MFC7751379.1"/>
    <property type="molecule type" value="Genomic_DNA"/>
</dbReference>
<dbReference type="PANTHER" id="PTHR10438">
    <property type="entry name" value="THIOREDOXIN"/>
    <property type="match status" value="1"/>
</dbReference>
<dbReference type="PANTHER" id="PTHR10438:SF468">
    <property type="entry name" value="THIOREDOXIN-1-RELATED"/>
    <property type="match status" value="1"/>
</dbReference>
<dbReference type="Pfam" id="PF00085">
    <property type="entry name" value="Thioredoxin"/>
    <property type="match status" value="1"/>
</dbReference>
<dbReference type="Gene3D" id="3.40.30.10">
    <property type="entry name" value="Glutaredoxin"/>
    <property type="match status" value="1"/>
</dbReference>
<reference evidence="3" key="1">
    <citation type="journal article" date="2019" name="Int. J. Syst. Evol. Microbiol.">
        <title>The Global Catalogue of Microorganisms (GCM) 10K type strain sequencing project: providing services to taxonomists for standard genome sequencing and annotation.</title>
        <authorList>
            <consortium name="The Broad Institute Genomics Platform"/>
            <consortium name="The Broad Institute Genome Sequencing Center for Infectious Disease"/>
            <person name="Wu L."/>
            <person name="Ma J."/>
        </authorList>
    </citation>
    <scope>NUCLEOTIDE SEQUENCE [LARGE SCALE GENOMIC DNA]</scope>
    <source>
        <strain evidence="3">JCM 18657</strain>
    </source>
</reference>
<accession>A0ABW2V5G3</accession>
<evidence type="ECO:0000313" key="3">
    <source>
        <dbReference type="Proteomes" id="UP001596528"/>
    </source>
</evidence>
<organism evidence="2 3">
    <name type="scientific">Paenibacillus thermoaerophilus</name>
    <dbReference type="NCBI Taxonomy" id="1215385"/>
    <lineage>
        <taxon>Bacteria</taxon>
        <taxon>Bacillati</taxon>
        <taxon>Bacillota</taxon>
        <taxon>Bacilli</taxon>
        <taxon>Bacillales</taxon>
        <taxon>Paenibacillaceae</taxon>
        <taxon>Paenibacillus</taxon>
    </lineage>
</organism>
<dbReference type="PROSITE" id="PS51352">
    <property type="entry name" value="THIOREDOXIN_2"/>
    <property type="match status" value="1"/>
</dbReference>
<gene>
    <name evidence="2" type="ORF">ACFQWB_15780</name>
</gene>
<proteinExistence type="predicted"/>
<comment type="caution">
    <text evidence="2">The sequence shown here is derived from an EMBL/GenBank/DDBJ whole genome shotgun (WGS) entry which is preliminary data.</text>
</comment>
<feature type="domain" description="Thioredoxin" evidence="1">
    <location>
        <begin position="48"/>
        <end position="164"/>
    </location>
</feature>
<dbReference type="InterPro" id="IPR036249">
    <property type="entry name" value="Thioredoxin-like_sf"/>
</dbReference>
<dbReference type="InterPro" id="IPR013766">
    <property type="entry name" value="Thioredoxin_domain"/>
</dbReference>
<dbReference type="Proteomes" id="UP001596528">
    <property type="component" value="Unassembled WGS sequence"/>
</dbReference>
<name>A0ABW2V5G3_9BACL</name>
<dbReference type="SUPFAM" id="SSF52833">
    <property type="entry name" value="Thioredoxin-like"/>
    <property type="match status" value="1"/>
</dbReference>
<keyword evidence="3" id="KW-1185">Reference proteome</keyword>
<protein>
    <submittedName>
        <fullName evidence="2">Thioredoxin family protein</fullName>
    </submittedName>
</protein>
<dbReference type="RefSeq" id="WP_138788521.1">
    <property type="nucleotide sequence ID" value="NZ_JBHTGQ010000041.1"/>
</dbReference>
<dbReference type="CDD" id="cd02947">
    <property type="entry name" value="TRX_family"/>
    <property type="match status" value="1"/>
</dbReference>
<evidence type="ECO:0000259" key="1">
    <source>
        <dbReference type="PROSITE" id="PS51352"/>
    </source>
</evidence>